<feature type="domain" description="PKD/Chitinase" evidence="1">
    <location>
        <begin position="114"/>
        <end position="201"/>
    </location>
</feature>
<dbReference type="Gene3D" id="2.60.40.740">
    <property type="match status" value="1"/>
</dbReference>
<evidence type="ECO:0000313" key="3">
    <source>
        <dbReference type="Proteomes" id="UP000323426"/>
    </source>
</evidence>
<feature type="non-terminal residue" evidence="2">
    <location>
        <position position="1"/>
    </location>
</feature>
<evidence type="ECO:0000259" key="1">
    <source>
        <dbReference type="SMART" id="SM00089"/>
    </source>
</evidence>
<dbReference type="SUPFAM" id="SSF49299">
    <property type="entry name" value="PKD domain"/>
    <property type="match status" value="2"/>
</dbReference>
<accession>A0A5M6CU07</accession>
<dbReference type="AlphaFoldDB" id="A0A5M6CU07"/>
<dbReference type="InterPro" id="IPR035986">
    <property type="entry name" value="PKD_dom_sf"/>
</dbReference>
<gene>
    <name evidence="2" type="ORF">F0145_25990</name>
</gene>
<organism evidence="2 3">
    <name type="scientific">Adhaeribacter rhizoryzae</name>
    <dbReference type="NCBI Taxonomy" id="2607907"/>
    <lineage>
        <taxon>Bacteria</taxon>
        <taxon>Pseudomonadati</taxon>
        <taxon>Bacteroidota</taxon>
        <taxon>Cytophagia</taxon>
        <taxon>Cytophagales</taxon>
        <taxon>Hymenobacteraceae</taxon>
        <taxon>Adhaeribacter</taxon>
    </lineage>
</organism>
<dbReference type="Proteomes" id="UP000323426">
    <property type="component" value="Unassembled WGS sequence"/>
</dbReference>
<sequence>AAGLATTKVVKLYPQCSAPPSVSISSPAANASYTAPANLTIAANAADSDGSVSKVEFFQGTTKLGEDVSTPFSYNWSNVAAGNYNLTVKATDNNGATTNSAVVAVTVKAPVAPTVALTSPAANTIFMAPASISINANAADADGSIAKVEFFQGTTKLGEDLSSPYNFTWSNVAAGTYSLTAKATDNTNLATTSAPINITVTAPVPPTVSITAPTNGAIYTAPANLTITANAADSDGSVSKVEFFQGITKLGEDVTVPFSYSWSNVAAGSYSLTAQATDNNGQVTTSAPVSITVNERVPVASTMALTTTVTPAEPWYGMYGPFEGAGSIDLHVSGGTAPYTYRWHSGTGTQDISVASPGLYSVTVTDAVGGKAQTTLYLGRKNGPMTLSSAHLNASGAENRDGSINLSVIGGVLPYTYRWSNGGTTEDLTGLPPGSYTVEVMDAFGKVVTTWLTVSPPGTELSLVVAHKNITTSSSDDGFIDLTVKGGVGPYIYRWNSGTASQDLPRVTAGLYQVTVTDANGNTAFASVRVLAPGELPSAKSPIINEIFQAAEPDFVIYPNPTNARTSVKFKLSSSGKYTLELYDSKGAKVKTVATGQAQAKKYETLEINLVNYAPGLYMLKLITDSKAASKPLVIQL</sequence>
<reference evidence="2 3" key="1">
    <citation type="submission" date="2019-09" db="EMBL/GenBank/DDBJ databases">
        <title>Genome sequence and assembly of Adhaeribacter sp.</title>
        <authorList>
            <person name="Chhetri G."/>
        </authorList>
    </citation>
    <scope>NUCLEOTIDE SEQUENCE [LARGE SCALE GENOMIC DNA]</scope>
    <source>
        <strain evidence="2 3">DK36</strain>
    </source>
</reference>
<dbReference type="RefSeq" id="WP_150093613.1">
    <property type="nucleotide sequence ID" value="NZ_VWSF01000050.1"/>
</dbReference>
<feature type="domain" description="PKD/Chitinase" evidence="1">
    <location>
        <begin position="26"/>
        <end position="110"/>
    </location>
</feature>
<keyword evidence="3" id="KW-1185">Reference proteome</keyword>
<dbReference type="SMART" id="SM00089">
    <property type="entry name" value="PKD"/>
    <property type="match status" value="2"/>
</dbReference>
<evidence type="ECO:0000313" key="2">
    <source>
        <dbReference type="EMBL" id="KAA5538523.1"/>
    </source>
</evidence>
<dbReference type="NCBIfam" id="TIGR04183">
    <property type="entry name" value="Por_Secre_tail"/>
    <property type="match status" value="1"/>
</dbReference>
<dbReference type="Pfam" id="PF18962">
    <property type="entry name" value="Por_Secre_tail"/>
    <property type="match status" value="1"/>
</dbReference>
<dbReference type="InterPro" id="IPR022409">
    <property type="entry name" value="PKD/Chitinase_dom"/>
</dbReference>
<dbReference type="EMBL" id="VWSF01000050">
    <property type="protein sequence ID" value="KAA5538523.1"/>
    <property type="molecule type" value="Genomic_DNA"/>
</dbReference>
<protein>
    <submittedName>
        <fullName evidence="2">T9SS type A sorting domain-containing protein</fullName>
    </submittedName>
</protein>
<name>A0A5M6CU07_9BACT</name>
<dbReference type="Pfam" id="PF17957">
    <property type="entry name" value="Big_7"/>
    <property type="match status" value="3"/>
</dbReference>
<proteinExistence type="predicted"/>
<comment type="caution">
    <text evidence="2">The sequence shown here is derived from an EMBL/GenBank/DDBJ whole genome shotgun (WGS) entry which is preliminary data.</text>
</comment>
<dbReference type="InterPro" id="IPR026444">
    <property type="entry name" value="Secre_tail"/>
</dbReference>
<dbReference type="InterPro" id="IPR013783">
    <property type="entry name" value="Ig-like_fold"/>
</dbReference>
<dbReference type="InterPro" id="IPR025667">
    <property type="entry name" value="SprB_repeat"/>
</dbReference>
<dbReference type="Gene3D" id="2.60.40.10">
    <property type="entry name" value="Immunoglobulins"/>
    <property type="match status" value="3"/>
</dbReference>
<dbReference type="Pfam" id="PF13573">
    <property type="entry name" value="SprB"/>
    <property type="match status" value="3"/>
</dbReference>